<dbReference type="InterPro" id="IPR032781">
    <property type="entry name" value="ABC_tran_Xtn"/>
</dbReference>
<dbReference type="GO" id="GO:0005524">
    <property type="term" value="F:ATP binding"/>
    <property type="evidence" value="ECO:0007669"/>
    <property type="project" value="UniProtKB-KW"/>
</dbReference>
<dbReference type="InterPro" id="IPR003439">
    <property type="entry name" value="ABC_transporter-like_ATP-bd"/>
</dbReference>
<organism evidence="5 6">
    <name type="scientific">Actinophytocola glycyrrhizae</name>
    <dbReference type="NCBI Taxonomy" id="2044873"/>
    <lineage>
        <taxon>Bacteria</taxon>
        <taxon>Bacillati</taxon>
        <taxon>Actinomycetota</taxon>
        <taxon>Actinomycetes</taxon>
        <taxon>Pseudonocardiales</taxon>
        <taxon>Pseudonocardiaceae</taxon>
    </lineage>
</organism>
<keyword evidence="1" id="KW-0677">Repeat</keyword>
<feature type="domain" description="ABC transporter" evidence="4">
    <location>
        <begin position="2"/>
        <end position="266"/>
    </location>
</feature>
<keyword evidence="3 5" id="KW-0067">ATP-binding</keyword>
<evidence type="ECO:0000256" key="2">
    <source>
        <dbReference type="ARBA" id="ARBA00022741"/>
    </source>
</evidence>
<protein>
    <submittedName>
        <fullName evidence="5">ABC-F family ATP-binding cassette domain-containing protein</fullName>
    </submittedName>
</protein>
<dbReference type="InterPro" id="IPR027417">
    <property type="entry name" value="P-loop_NTPase"/>
</dbReference>
<dbReference type="SMART" id="SM00382">
    <property type="entry name" value="AAA"/>
    <property type="match status" value="2"/>
</dbReference>
<evidence type="ECO:0000256" key="1">
    <source>
        <dbReference type="ARBA" id="ARBA00022737"/>
    </source>
</evidence>
<evidence type="ECO:0000256" key="3">
    <source>
        <dbReference type="ARBA" id="ARBA00022840"/>
    </source>
</evidence>
<dbReference type="EMBL" id="JBHSIS010000020">
    <property type="protein sequence ID" value="MFC4857556.1"/>
    <property type="molecule type" value="Genomic_DNA"/>
</dbReference>
<keyword evidence="2" id="KW-0547">Nucleotide-binding</keyword>
<dbReference type="Pfam" id="PF12848">
    <property type="entry name" value="ABC_tran_Xtn"/>
    <property type="match status" value="1"/>
</dbReference>
<gene>
    <name evidence="5" type="ORF">ACFPCV_29005</name>
</gene>
<dbReference type="Pfam" id="PF00005">
    <property type="entry name" value="ABC_tran"/>
    <property type="match status" value="2"/>
</dbReference>
<dbReference type="PROSITE" id="PS50893">
    <property type="entry name" value="ABC_TRANSPORTER_2"/>
    <property type="match status" value="2"/>
</dbReference>
<sequence length="543" mass="58558">MITATDLELRAGTRILLSDATLRVQAGDRIGLVGRNGAGKTTSLRVLAGEGEPYAGDLRRSGEIGYLPQDPREGNLSVTAKDRVLSARGLDELLREMEKAQSEMSEHADDSTRDKAVRRYGRLEERFAALGGYAAESEAARICANLGLADRVLAQQVGTLSGGQRRRVELARILFAATEAGAGSGGSGTTLLLDEPTNHLDADSINWLRGFLKGHNGGLVVISHDVELLADVVNKVWFLDATRGEVDVYNMTWQRYLDARAADEKRRRRERANAEKKAGALQAQADKMRAKATKAVAAQNMMKRAERLLSGLDEVRQADKVARIRFPEPAPCGKTPLQAEGLSKSYGSLEIFSGVDLAIDRGSRVVVLGLNGAGKTTLLRLLGGMEEADAGEVVPGHGLRIGYYAQEHETLDHDASVWSNVRHAAPDTPEQQLRSLLGTFLFTGEQLDQPAGTLSGGEKTRLALAGLVSSAANVLLLDEPTNNLDPASRERVLEALRGYTGAVVLVTHDPGAVEALEPERVILLPDGTEDHWSADYLELVQLA</sequence>
<dbReference type="PROSITE" id="PS00211">
    <property type="entry name" value="ABC_TRANSPORTER_1"/>
    <property type="match status" value="2"/>
</dbReference>
<evidence type="ECO:0000313" key="6">
    <source>
        <dbReference type="Proteomes" id="UP001595859"/>
    </source>
</evidence>
<dbReference type="InterPro" id="IPR003593">
    <property type="entry name" value="AAA+_ATPase"/>
</dbReference>
<dbReference type="InterPro" id="IPR050611">
    <property type="entry name" value="ABCF"/>
</dbReference>
<evidence type="ECO:0000313" key="5">
    <source>
        <dbReference type="EMBL" id="MFC4857556.1"/>
    </source>
</evidence>
<proteinExistence type="predicted"/>
<dbReference type="Proteomes" id="UP001595859">
    <property type="component" value="Unassembled WGS sequence"/>
</dbReference>
<feature type="domain" description="ABC transporter" evidence="4">
    <location>
        <begin position="337"/>
        <end position="542"/>
    </location>
</feature>
<accession>A0ABV9SA70</accession>
<dbReference type="RefSeq" id="WP_378059550.1">
    <property type="nucleotide sequence ID" value="NZ_JBHSIS010000020.1"/>
</dbReference>
<name>A0ABV9SA70_9PSEU</name>
<comment type="caution">
    <text evidence="5">The sequence shown here is derived from an EMBL/GenBank/DDBJ whole genome shotgun (WGS) entry which is preliminary data.</text>
</comment>
<dbReference type="InterPro" id="IPR017871">
    <property type="entry name" value="ABC_transporter-like_CS"/>
</dbReference>
<dbReference type="PANTHER" id="PTHR19211:SF14">
    <property type="entry name" value="ATP-BINDING CASSETTE SUB-FAMILY F MEMBER 1"/>
    <property type="match status" value="1"/>
</dbReference>
<dbReference type="CDD" id="cd03221">
    <property type="entry name" value="ABCF_EF-3"/>
    <property type="match status" value="2"/>
</dbReference>
<keyword evidence="6" id="KW-1185">Reference proteome</keyword>
<dbReference type="SUPFAM" id="SSF52540">
    <property type="entry name" value="P-loop containing nucleoside triphosphate hydrolases"/>
    <property type="match status" value="2"/>
</dbReference>
<dbReference type="PANTHER" id="PTHR19211">
    <property type="entry name" value="ATP-BINDING TRANSPORT PROTEIN-RELATED"/>
    <property type="match status" value="1"/>
</dbReference>
<evidence type="ECO:0000259" key="4">
    <source>
        <dbReference type="PROSITE" id="PS50893"/>
    </source>
</evidence>
<reference evidence="6" key="1">
    <citation type="journal article" date="2019" name="Int. J. Syst. Evol. Microbiol.">
        <title>The Global Catalogue of Microorganisms (GCM) 10K type strain sequencing project: providing services to taxonomists for standard genome sequencing and annotation.</title>
        <authorList>
            <consortium name="The Broad Institute Genomics Platform"/>
            <consortium name="The Broad Institute Genome Sequencing Center for Infectious Disease"/>
            <person name="Wu L."/>
            <person name="Ma J."/>
        </authorList>
    </citation>
    <scope>NUCLEOTIDE SEQUENCE [LARGE SCALE GENOMIC DNA]</scope>
    <source>
        <strain evidence="6">ZS-22-S1</strain>
    </source>
</reference>
<dbReference type="Gene3D" id="3.40.50.300">
    <property type="entry name" value="P-loop containing nucleotide triphosphate hydrolases"/>
    <property type="match status" value="2"/>
</dbReference>